<evidence type="ECO:0000313" key="4">
    <source>
        <dbReference type="EMBL" id="RDB54629.1"/>
    </source>
</evidence>
<evidence type="ECO:0000313" key="5">
    <source>
        <dbReference type="Proteomes" id="UP000253792"/>
    </source>
</evidence>
<name>A0A369L780_9ACTN</name>
<dbReference type="STRING" id="1034345.GCA_000236865_01929"/>
<feature type="compositionally biased region" description="Polar residues" evidence="1">
    <location>
        <begin position="34"/>
        <end position="46"/>
    </location>
</feature>
<organism evidence="4 5">
    <name type="scientific">Senegalimassilia anaerobia</name>
    <dbReference type="NCBI Taxonomy" id="1473216"/>
    <lineage>
        <taxon>Bacteria</taxon>
        <taxon>Bacillati</taxon>
        <taxon>Actinomycetota</taxon>
        <taxon>Coriobacteriia</taxon>
        <taxon>Coriobacteriales</taxon>
        <taxon>Coriobacteriaceae</taxon>
        <taxon>Senegalimassilia</taxon>
    </lineage>
</organism>
<keyword evidence="2" id="KW-0812">Transmembrane</keyword>
<keyword evidence="2" id="KW-0472">Membrane</keyword>
<evidence type="ECO:0000256" key="2">
    <source>
        <dbReference type="SAM" id="Phobius"/>
    </source>
</evidence>
<feature type="compositionally biased region" description="Pro residues" evidence="1">
    <location>
        <begin position="120"/>
        <end position="132"/>
    </location>
</feature>
<sequence>MYCEHCGTKLSEHARFCPTCGSATSEQPPADGQESASASDATSCPQADTPRKAIGKPAVIAVSAVVFALIAAGAAFFALSINSPAKLADEQTSTEQEAPAPQQPEQPSTAAGPEQEPAPDTAPEPEPTPTPVNPAAEAQTALQAVIDDYRSLADDSAKLSKDDLASRHPYVNSMAIPNYLMDWANNGFSNVCYAFSDLNGDNIPELIIGCKDAQANTQAFDIWSYVNNAPVRVAYSWERSIMRVYAGGYLYERGSGGFQDWMITVSTLSAYPTGIGDAWTDYANGFNGRTDNLNVVEKLGMESGTYVKIDAQGNKTAITAEQFQTENQAIEQQYPADSSIEWIPLIS</sequence>
<keyword evidence="5" id="KW-1185">Reference proteome</keyword>
<dbReference type="Proteomes" id="UP000253792">
    <property type="component" value="Unassembled WGS sequence"/>
</dbReference>
<feature type="compositionally biased region" description="Low complexity" evidence="1">
    <location>
        <begin position="93"/>
        <end position="119"/>
    </location>
</feature>
<feature type="region of interest" description="Disordered" evidence="1">
    <location>
        <begin position="20"/>
        <end position="51"/>
    </location>
</feature>
<feature type="domain" description="Zinc-ribbon" evidence="3">
    <location>
        <begin position="2"/>
        <end position="22"/>
    </location>
</feature>
<dbReference type="Pfam" id="PF13240">
    <property type="entry name" value="Zn_Ribbon_1"/>
    <property type="match status" value="1"/>
</dbReference>
<accession>A0A369L780</accession>
<feature type="region of interest" description="Disordered" evidence="1">
    <location>
        <begin position="88"/>
        <end position="134"/>
    </location>
</feature>
<proteinExistence type="predicted"/>
<dbReference type="EMBL" id="PPTP01000008">
    <property type="protein sequence ID" value="RDB54629.1"/>
    <property type="molecule type" value="Genomic_DNA"/>
</dbReference>
<dbReference type="OrthoDB" id="3193439at2"/>
<reference evidence="4 5" key="1">
    <citation type="journal article" date="2018" name="Elife">
        <title>Discovery and characterization of a prevalent human gut bacterial enzyme sufficient for the inactivation of a family of plant toxins.</title>
        <authorList>
            <person name="Koppel N."/>
            <person name="Bisanz J.E."/>
            <person name="Pandelia M.E."/>
            <person name="Turnbaugh P.J."/>
            <person name="Balskus E.P."/>
        </authorList>
    </citation>
    <scope>NUCLEOTIDE SEQUENCE [LARGE SCALE GENOMIC DNA]</scope>
    <source>
        <strain evidence="5">anaerobia AP69FAA</strain>
    </source>
</reference>
<gene>
    <name evidence="4" type="ORF">C1880_08735</name>
</gene>
<evidence type="ECO:0000256" key="1">
    <source>
        <dbReference type="SAM" id="MobiDB-lite"/>
    </source>
</evidence>
<comment type="caution">
    <text evidence="4">The sequence shown here is derived from an EMBL/GenBank/DDBJ whole genome shotgun (WGS) entry which is preliminary data.</text>
</comment>
<protein>
    <recommendedName>
        <fullName evidence="3">Zinc-ribbon domain-containing protein</fullName>
    </recommendedName>
</protein>
<keyword evidence="2" id="KW-1133">Transmembrane helix</keyword>
<feature type="transmembrane region" description="Helical" evidence="2">
    <location>
        <begin position="58"/>
        <end position="79"/>
    </location>
</feature>
<dbReference type="AlphaFoldDB" id="A0A369L780"/>
<evidence type="ECO:0000259" key="3">
    <source>
        <dbReference type="Pfam" id="PF13240"/>
    </source>
</evidence>
<dbReference type="InterPro" id="IPR026870">
    <property type="entry name" value="Zinc_ribbon_dom"/>
</dbReference>